<protein>
    <submittedName>
        <fullName evidence="2">Uncharacterized protein</fullName>
    </submittedName>
</protein>
<reference evidence="2 3" key="1">
    <citation type="submission" date="2020-03" db="EMBL/GenBank/DDBJ databases">
        <title>WGS of actinomycetes isolated from Thailand.</title>
        <authorList>
            <person name="Thawai C."/>
        </authorList>
    </citation>
    <scope>NUCLEOTIDE SEQUENCE [LARGE SCALE GENOMIC DNA]</scope>
    <source>
        <strain evidence="2 3">FMUSA5-5</strain>
    </source>
</reference>
<evidence type="ECO:0000313" key="3">
    <source>
        <dbReference type="Proteomes" id="UP000696294"/>
    </source>
</evidence>
<feature type="transmembrane region" description="Helical" evidence="1">
    <location>
        <begin position="64"/>
        <end position="84"/>
    </location>
</feature>
<evidence type="ECO:0000256" key="1">
    <source>
        <dbReference type="SAM" id="Phobius"/>
    </source>
</evidence>
<keyword evidence="1" id="KW-0472">Membrane</keyword>
<dbReference type="RefSeq" id="WP_168009974.1">
    <property type="nucleotide sequence ID" value="NZ_JAATEP010000008.1"/>
</dbReference>
<feature type="transmembrane region" description="Helical" evidence="1">
    <location>
        <begin position="37"/>
        <end position="58"/>
    </location>
</feature>
<proteinExistence type="predicted"/>
<accession>A0ABX1B3T3</accession>
<gene>
    <name evidence="2" type="ORF">HCN51_13315</name>
</gene>
<organism evidence="2 3">
    <name type="scientific">Nonomuraea composti</name>
    <dbReference type="NCBI Taxonomy" id="2720023"/>
    <lineage>
        <taxon>Bacteria</taxon>
        <taxon>Bacillati</taxon>
        <taxon>Actinomycetota</taxon>
        <taxon>Actinomycetes</taxon>
        <taxon>Streptosporangiales</taxon>
        <taxon>Streptosporangiaceae</taxon>
        <taxon>Nonomuraea</taxon>
    </lineage>
</organism>
<evidence type="ECO:0000313" key="2">
    <source>
        <dbReference type="EMBL" id="NJP90421.1"/>
    </source>
</evidence>
<dbReference type="Proteomes" id="UP000696294">
    <property type="component" value="Unassembled WGS sequence"/>
</dbReference>
<dbReference type="EMBL" id="JAATEP010000008">
    <property type="protein sequence ID" value="NJP90421.1"/>
    <property type="molecule type" value="Genomic_DNA"/>
</dbReference>
<comment type="caution">
    <text evidence="2">The sequence shown here is derived from an EMBL/GenBank/DDBJ whole genome shotgun (WGS) entry which is preliminary data.</text>
</comment>
<name>A0ABX1B3T3_9ACTN</name>
<sequence length="88" mass="9773">MKPTHPINAWAGRLVLKDVNVSVIPPSRPPRPPVPAIWWKTYLTIAAICLVVAIYAAILENLKAMTALTTACAGFLVMFIRAYVRRSR</sequence>
<keyword evidence="1" id="KW-1133">Transmembrane helix</keyword>
<keyword evidence="3" id="KW-1185">Reference proteome</keyword>
<keyword evidence="1" id="KW-0812">Transmembrane</keyword>